<name>A0A1M7LUH4_9FIRM</name>
<dbReference type="Pfam" id="PF12571">
    <property type="entry name" value="Phage_tail_fib"/>
    <property type="match status" value="1"/>
</dbReference>
<proteinExistence type="predicted"/>
<organism evidence="2 3">
    <name type="scientific">Anaerosporobacter mobilis DSM 15930</name>
    <dbReference type="NCBI Taxonomy" id="1120996"/>
    <lineage>
        <taxon>Bacteria</taxon>
        <taxon>Bacillati</taxon>
        <taxon>Bacillota</taxon>
        <taxon>Clostridia</taxon>
        <taxon>Lachnospirales</taxon>
        <taxon>Lachnospiraceae</taxon>
        <taxon>Anaerosporobacter</taxon>
    </lineage>
</organism>
<evidence type="ECO:0000313" key="3">
    <source>
        <dbReference type="Proteomes" id="UP000184038"/>
    </source>
</evidence>
<evidence type="ECO:0000259" key="1">
    <source>
        <dbReference type="Pfam" id="PF12571"/>
    </source>
</evidence>
<reference evidence="2 3" key="1">
    <citation type="submission" date="2016-11" db="EMBL/GenBank/DDBJ databases">
        <authorList>
            <person name="Jaros S."/>
            <person name="Januszkiewicz K."/>
            <person name="Wedrychowicz H."/>
        </authorList>
    </citation>
    <scope>NUCLEOTIDE SEQUENCE [LARGE SCALE GENOMIC DNA]</scope>
    <source>
        <strain evidence="2 3">DSM 15930</strain>
    </source>
</reference>
<dbReference type="AlphaFoldDB" id="A0A1M7LUH4"/>
<gene>
    <name evidence="2" type="ORF">SAMN02746066_03419</name>
</gene>
<dbReference type="InterPro" id="IPR022225">
    <property type="entry name" value="Phage_tail_fibre_N"/>
</dbReference>
<feature type="domain" description="Phage tail fibre protein N-terminal" evidence="1">
    <location>
        <begin position="6"/>
        <end position="147"/>
    </location>
</feature>
<dbReference type="RefSeq" id="WP_073289616.1">
    <property type="nucleotide sequence ID" value="NZ_FRCP01000018.1"/>
</dbReference>
<protein>
    <submittedName>
        <fullName evidence="2">Phage tail-collar fibre protein</fullName>
    </submittedName>
</protein>
<dbReference type="EMBL" id="FRCP01000018">
    <property type="protein sequence ID" value="SHM81969.1"/>
    <property type="molecule type" value="Genomic_DNA"/>
</dbReference>
<accession>A0A1M7LUH4</accession>
<keyword evidence="3" id="KW-1185">Reference proteome</keyword>
<sequence length="280" mass="29329">MFVKPIITNKGLALLAKVTTNTLTISNMGLGDGDKEVVGNVTSLSNEILKKQIESIEKNENSIVARTTFTNENLQDGFYIREIGIYAIDPDEGEILYAYTNVKGTDADYFSPGNGTVILREFIEMVIGFGNASKVELTIDPTSVLVTASELKKLEDEVERKANKEDIPTSLPANGGNAVTVGGKLPSAFAPASHTHSKSDLGLGNVDNTADSNKSVKYATSAGSAVSATTADTCTGNAASSNYATSANYANGAGVSNTTSQLSVTSAAPASPFAGQLWIW</sequence>
<dbReference type="STRING" id="1120996.SAMN02746066_03419"/>
<dbReference type="Proteomes" id="UP000184038">
    <property type="component" value="Unassembled WGS sequence"/>
</dbReference>
<dbReference type="OrthoDB" id="1624444at2"/>
<evidence type="ECO:0000313" key="2">
    <source>
        <dbReference type="EMBL" id="SHM81969.1"/>
    </source>
</evidence>